<feature type="compositionally biased region" description="Polar residues" evidence="1">
    <location>
        <begin position="1"/>
        <end position="11"/>
    </location>
</feature>
<feature type="region of interest" description="Disordered" evidence="1">
    <location>
        <begin position="1232"/>
        <end position="1282"/>
    </location>
</feature>
<evidence type="ECO:0000256" key="3">
    <source>
        <dbReference type="SAM" id="SignalP"/>
    </source>
</evidence>
<feature type="compositionally biased region" description="Polar residues" evidence="1">
    <location>
        <begin position="1232"/>
        <end position="1243"/>
    </location>
</feature>
<feature type="chain" id="PRO_5030583830" evidence="3">
    <location>
        <begin position="49"/>
        <end position="1411"/>
    </location>
</feature>
<dbReference type="InterPro" id="IPR029058">
    <property type="entry name" value="AB_hydrolase_fold"/>
</dbReference>
<keyword evidence="3" id="KW-0732">Signal</keyword>
<keyword evidence="5" id="KW-1185">Reference proteome</keyword>
<feature type="region of interest" description="Disordered" evidence="1">
    <location>
        <begin position="1"/>
        <end position="22"/>
    </location>
</feature>
<protein>
    <submittedName>
        <fullName evidence="4">Dienelactone hydrolase</fullName>
    </submittedName>
</protein>
<dbReference type="InterPro" id="IPR013783">
    <property type="entry name" value="Ig-like_fold"/>
</dbReference>
<dbReference type="GO" id="GO:0005975">
    <property type="term" value="P:carbohydrate metabolic process"/>
    <property type="evidence" value="ECO:0007669"/>
    <property type="project" value="UniProtKB-ARBA"/>
</dbReference>
<dbReference type="Gene3D" id="3.40.50.1820">
    <property type="entry name" value="alpha/beta hydrolase"/>
    <property type="match status" value="1"/>
</dbReference>
<dbReference type="InterPro" id="IPR011050">
    <property type="entry name" value="Pectin_lyase_fold/virulence"/>
</dbReference>
<dbReference type="SUPFAM" id="SSF51126">
    <property type="entry name" value="Pectin lyase-like"/>
    <property type="match status" value="1"/>
</dbReference>
<feature type="region of interest" description="Disordered" evidence="1">
    <location>
        <begin position="550"/>
        <end position="575"/>
    </location>
</feature>
<gene>
    <name evidence="4" type="ORF">FHX48_002126</name>
</gene>
<dbReference type="GO" id="GO:0016787">
    <property type="term" value="F:hydrolase activity"/>
    <property type="evidence" value="ECO:0007669"/>
    <property type="project" value="UniProtKB-KW"/>
</dbReference>
<accession>A0A7W3PMJ2</accession>
<organism evidence="4 5">
    <name type="scientific">Microbacterium halimionae</name>
    <dbReference type="NCBI Taxonomy" id="1526413"/>
    <lineage>
        <taxon>Bacteria</taxon>
        <taxon>Bacillati</taxon>
        <taxon>Actinomycetota</taxon>
        <taxon>Actinomycetes</taxon>
        <taxon>Micrococcales</taxon>
        <taxon>Microbacteriaceae</taxon>
        <taxon>Microbacterium</taxon>
    </lineage>
</organism>
<evidence type="ECO:0000256" key="2">
    <source>
        <dbReference type="SAM" id="Phobius"/>
    </source>
</evidence>
<dbReference type="Gene3D" id="2.160.20.10">
    <property type="entry name" value="Single-stranded right-handed beta-helix, Pectin lyase-like"/>
    <property type="match status" value="1"/>
</dbReference>
<comment type="caution">
    <text evidence="4">The sequence shown here is derived from an EMBL/GenBank/DDBJ whole genome shotgun (WGS) entry which is preliminary data.</text>
</comment>
<keyword evidence="2" id="KW-1133">Transmembrane helix</keyword>
<sequence length="1411" mass="145904">MPSRAGSVTQETPTPPYTTSSRPKFAGRALIAIPVVVALLLPASPALAAPTTTEVPSIDKVATALETDELPDPLDRGTYTPLTIQETKLGLAELQEPNSSGAAPTAGTSQAPESLEIRGALYYPADRTEPSPLIVLVHGNHGSCDSGQNSSTASCAEFKRNEAGYAYLGENLASWGYTVFSLSQDQLMMRQDGTSGKGMHQRRMLIAAALDALTAANQPGGLLVDEHTTIGDALAGKLDMTRIGLMGHSRGGDAVTSFIDYNRIRTDGPRYPIRGIIALAPVDYERKAPYGVPFMTILPFCDGDVSNLQGARFFERSQYINGTNPFPSIQVSHLGANHNWYNSVWFADGQDGNSTGDAACGNTLPTSDRNVAPNNLRLSGAASYDPMSYVRDNSDTYNPLVNTKISGDPERMGDQEKLGLATMAAFFRRYVGGEGAFEPYMTGELSDTATHEQVPASACPTSESGTRIDCAERVSTSYFAPSNERIDIVRPEIENPLTLNALGGSLSGSGFVNPYLDNGAVDPLPETTDQGFDWCDPEPDEFAPGVLGKSTQPTGAKACPLPGKADQGGQNSTRENAPINHSYGRQLALAWESQSTATLKAQIPDASKDASGLKALALNADVNYFDSRNPGSARLNDVGELLPVNWNPAATTQDFKIVLTDTEGNEASVNAGDPRWGNALHMTTGTVTPSTHMVLEQLRVPLTEFSSQGVDVSSLASLELRFGTDGTPTSGSIQLADVRFQEAAADAPLILSDGRALNQGAGSGAPTSGPDPEAYLAGFDITAGELSLPDTVSDTASNSTWVVDDDGMQCPAANFTNIQDAVDYAAPWDTIVVCEGTYEESSTPVNSARVPVASGALNGLTINKPLKIKGAGADKVTIMPDQSLTTLAGTTPYLRDGGGNVITVSRQSLGSTDTNELFLDISGVTVTSGTVFAEAGIAFLNTAGRVSDSVVGPLKTAETAEELAANPHGWGIVKTNYLQGAGSGTVETELTVADSVVTGYQSGGILFDGARGADGDAANLERSGIRQHGYVTGTVVTGSANPLYPQVGVRFTSGFDGFVSGSRITGNTFASEPTRGVGVELRDSGAVEVSDSVITANGVAVANRDAAGTAPRTDAPVTVRGSMTDGLSADGSTVTVLDPAQSEPGNVPMTVGAVTDNAPTSMIIDPGTGLELESGDTIAPLVRANDDFAVTSVSLLVDGESVSSSSTSPYTFSWTAADANKGETVALTAVVTDSSGQSTTSDVVSVKVAGDEEPGTEEPGTGEPGTEEPGTGEPGTEEPGAATPSIALSAMTVQAGGKITVSGSGFAPGVTVRIELHSTPVVLGEALAAADGRISTTVTIPATTAAGAHVMHAYLGDTSVATADVTVSAANPLATTGGVIWTMGIIVGLMLLAIGIALLLVIRGRSRNALS</sequence>
<dbReference type="RefSeq" id="WP_167045213.1">
    <property type="nucleotide sequence ID" value="NZ_JAAOZB010000001.1"/>
</dbReference>
<reference evidence="4 5" key="1">
    <citation type="submission" date="2020-07" db="EMBL/GenBank/DDBJ databases">
        <title>Sequencing the genomes of 1000 actinobacteria strains.</title>
        <authorList>
            <person name="Klenk H.-P."/>
        </authorList>
    </citation>
    <scope>NUCLEOTIDE SEQUENCE [LARGE SCALE GENOMIC DNA]</scope>
    <source>
        <strain evidence="4 5">DSM 27576</strain>
    </source>
</reference>
<dbReference type="Pfam" id="PF17957">
    <property type="entry name" value="Big_7"/>
    <property type="match status" value="1"/>
</dbReference>
<feature type="signal peptide" evidence="3">
    <location>
        <begin position="1"/>
        <end position="48"/>
    </location>
</feature>
<dbReference type="Gene3D" id="2.60.40.10">
    <property type="entry name" value="Immunoglobulins"/>
    <property type="match status" value="1"/>
</dbReference>
<dbReference type="EMBL" id="JACGWY010000004">
    <property type="protein sequence ID" value="MBA8817032.1"/>
    <property type="molecule type" value="Genomic_DNA"/>
</dbReference>
<dbReference type="Proteomes" id="UP000526083">
    <property type="component" value="Unassembled WGS sequence"/>
</dbReference>
<proteinExistence type="predicted"/>
<name>A0A7W3PMJ2_9MICO</name>
<keyword evidence="2" id="KW-0472">Membrane</keyword>
<evidence type="ECO:0000313" key="5">
    <source>
        <dbReference type="Proteomes" id="UP000526083"/>
    </source>
</evidence>
<keyword evidence="2" id="KW-0812">Transmembrane</keyword>
<feature type="transmembrane region" description="Helical" evidence="2">
    <location>
        <begin position="1379"/>
        <end position="1402"/>
    </location>
</feature>
<keyword evidence="4" id="KW-0378">Hydrolase</keyword>
<dbReference type="InterPro" id="IPR012334">
    <property type="entry name" value="Pectin_lyas_fold"/>
</dbReference>
<evidence type="ECO:0000313" key="4">
    <source>
        <dbReference type="EMBL" id="MBA8817032.1"/>
    </source>
</evidence>
<dbReference type="SUPFAM" id="SSF53474">
    <property type="entry name" value="alpha/beta-Hydrolases"/>
    <property type="match status" value="1"/>
</dbReference>
<evidence type="ECO:0000256" key="1">
    <source>
        <dbReference type="SAM" id="MobiDB-lite"/>
    </source>
</evidence>